<dbReference type="GO" id="GO:0005886">
    <property type="term" value="C:plasma membrane"/>
    <property type="evidence" value="ECO:0007669"/>
    <property type="project" value="UniProtKB-SubCell"/>
</dbReference>
<dbReference type="Proteomes" id="UP000199444">
    <property type="component" value="Unassembled WGS sequence"/>
</dbReference>
<reference evidence="9 10" key="1">
    <citation type="submission" date="2016-10" db="EMBL/GenBank/DDBJ databases">
        <authorList>
            <person name="de Groot N.N."/>
        </authorList>
    </citation>
    <scope>NUCLEOTIDE SEQUENCE [LARGE SCALE GENOMIC DNA]</scope>
    <source>
        <strain evidence="9 10">CGMCC 1.10449</strain>
    </source>
</reference>
<name>A0A1H1EFK4_9BACI</name>
<feature type="chain" id="PRO_5039671239" evidence="7">
    <location>
        <begin position="25"/>
        <end position="321"/>
    </location>
</feature>
<evidence type="ECO:0000313" key="10">
    <source>
        <dbReference type="Proteomes" id="UP000199444"/>
    </source>
</evidence>
<gene>
    <name evidence="9" type="ORF">SAMN05216231_2867</name>
</gene>
<feature type="signal peptide" evidence="7">
    <location>
        <begin position="1"/>
        <end position="24"/>
    </location>
</feature>
<dbReference type="InterPro" id="IPR002491">
    <property type="entry name" value="ABC_transptr_periplasmic_BD"/>
</dbReference>
<evidence type="ECO:0000256" key="7">
    <source>
        <dbReference type="SAM" id="SignalP"/>
    </source>
</evidence>
<sequence length="321" mass="35741">MFKIKKSRFLLMSLALLLTLIISACGDDSSDSSSDAGDQDSEQKSEVTLDSKMGEVTLPTDAERIIAPFHEDALLALGVTPVAKWAIGQSVQNYLEYELKDLPKIEWNLPLEQVLNQNPDLIILEHGIDSYEGSYEDYQKIAPTFVMKEETTNNWRKQIETFGKILEKEEKADEAINQYKEKVANAKETLSGAIGDETVAAIWATGNQFFVFEENRHSAEVLYSELGINSPELIKNLGEAQAQWNPLSLEKLSELKADHVFLLASEGEQGIDTLKNSDVWQSTPAAKNGNVYILNDPSNWTNKGLIASEKTIDDVLKALTK</sequence>
<dbReference type="SUPFAM" id="SSF53807">
    <property type="entry name" value="Helical backbone' metal receptor"/>
    <property type="match status" value="1"/>
</dbReference>
<evidence type="ECO:0000256" key="1">
    <source>
        <dbReference type="ARBA" id="ARBA00004193"/>
    </source>
</evidence>
<organism evidence="9 10">
    <name type="scientific">Virgibacillus salinus</name>
    <dbReference type="NCBI Taxonomy" id="553311"/>
    <lineage>
        <taxon>Bacteria</taxon>
        <taxon>Bacillati</taxon>
        <taxon>Bacillota</taxon>
        <taxon>Bacilli</taxon>
        <taxon>Bacillales</taxon>
        <taxon>Bacillaceae</taxon>
        <taxon>Virgibacillus</taxon>
    </lineage>
</organism>
<dbReference type="GO" id="GO:0030288">
    <property type="term" value="C:outer membrane-bounded periplasmic space"/>
    <property type="evidence" value="ECO:0007669"/>
    <property type="project" value="TreeGrafter"/>
</dbReference>
<protein>
    <submittedName>
        <fullName evidence="9">Iron complex transport system substrate-binding protein</fullName>
    </submittedName>
</protein>
<dbReference type="AlphaFoldDB" id="A0A1H1EFK4"/>
<evidence type="ECO:0000256" key="6">
    <source>
        <dbReference type="SAM" id="MobiDB-lite"/>
    </source>
</evidence>
<dbReference type="InterPro" id="IPR051313">
    <property type="entry name" value="Bact_iron-sidero_bind"/>
</dbReference>
<keyword evidence="4 7" id="KW-0732">Signal</keyword>
<dbReference type="GO" id="GO:1901678">
    <property type="term" value="P:iron coordination entity transport"/>
    <property type="evidence" value="ECO:0007669"/>
    <property type="project" value="UniProtKB-ARBA"/>
</dbReference>
<feature type="coiled-coil region" evidence="5">
    <location>
        <begin position="165"/>
        <end position="196"/>
    </location>
</feature>
<feature type="region of interest" description="Disordered" evidence="6">
    <location>
        <begin position="31"/>
        <end position="53"/>
    </location>
</feature>
<evidence type="ECO:0000256" key="4">
    <source>
        <dbReference type="ARBA" id="ARBA00022729"/>
    </source>
</evidence>
<keyword evidence="3" id="KW-0813">Transport</keyword>
<evidence type="ECO:0000259" key="8">
    <source>
        <dbReference type="PROSITE" id="PS50983"/>
    </source>
</evidence>
<comment type="subcellular location">
    <subcellularLocation>
        <location evidence="1">Cell membrane</location>
        <topology evidence="1">Lipid-anchor</topology>
    </subcellularLocation>
</comment>
<keyword evidence="10" id="KW-1185">Reference proteome</keyword>
<dbReference type="Pfam" id="PF01497">
    <property type="entry name" value="Peripla_BP_2"/>
    <property type="match status" value="1"/>
</dbReference>
<dbReference type="PANTHER" id="PTHR30532">
    <property type="entry name" value="IRON III DICITRATE-BINDING PERIPLASMIC PROTEIN"/>
    <property type="match status" value="1"/>
</dbReference>
<feature type="compositionally biased region" description="Basic and acidic residues" evidence="6">
    <location>
        <begin position="41"/>
        <end position="53"/>
    </location>
</feature>
<dbReference type="PROSITE" id="PS51257">
    <property type="entry name" value="PROKAR_LIPOPROTEIN"/>
    <property type="match status" value="1"/>
</dbReference>
<dbReference type="PROSITE" id="PS50983">
    <property type="entry name" value="FE_B12_PBP"/>
    <property type="match status" value="1"/>
</dbReference>
<keyword evidence="5" id="KW-0175">Coiled coil</keyword>
<evidence type="ECO:0000256" key="3">
    <source>
        <dbReference type="ARBA" id="ARBA00022448"/>
    </source>
</evidence>
<evidence type="ECO:0000313" key="9">
    <source>
        <dbReference type="EMBL" id="SDQ87532.1"/>
    </source>
</evidence>
<dbReference type="PANTHER" id="PTHR30532:SF29">
    <property type="entry name" value="FE(3+) DICITRATE-BINDING PERIPLASMIC PROTEIN"/>
    <property type="match status" value="1"/>
</dbReference>
<proteinExistence type="inferred from homology"/>
<dbReference type="RefSeq" id="WP_092493646.1">
    <property type="nucleotide sequence ID" value="NZ_FNKD01000003.1"/>
</dbReference>
<feature type="domain" description="Fe/B12 periplasmic-binding" evidence="8">
    <location>
        <begin position="62"/>
        <end position="321"/>
    </location>
</feature>
<comment type="similarity">
    <text evidence="2">Belongs to the bacterial solute-binding protein 8 family.</text>
</comment>
<dbReference type="STRING" id="553311.SAMN05216231_2867"/>
<evidence type="ECO:0000256" key="5">
    <source>
        <dbReference type="SAM" id="Coils"/>
    </source>
</evidence>
<evidence type="ECO:0000256" key="2">
    <source>
        <dbReference type="ARBA" id="ARBA00008814"/>
    </source>
</evidence>
<dbReference type="EMBL" id="FNKD01000003">
    <property type="protein sequence ID" value="SDQ87532.1"/>
    <property type="molecule type" value="Genomic_DNA"/>
</dbReference>
<accession>A0A1H1EFK4</accession>
<dbReference type="Gene3D" id="3.40.50.1980">
    <property type="entry name" value="Nitrogenase molybdenum iron protein domain"/>
    <property type="match status" value="2"/>
</dbReference>